<name>A0A1Y2EX02_9FUNG</name>
<evidence type="ECO:0000256" key="2">
    <source>
        <dbReference type="SAM" id="Phobius"/>
    </source>
</evidence>
<dbReference type="EMBL" id="MCOG01000023">
    <property type="protein sequence ID" value="ORY76119.1"/>
    <property type="molecule type" value="Genomic_DNA"/>
</dbReference>
<evidence type="ECO:0000313" key="3">
    <source>
        <dbReference type="EMBL" id="ORY76119.1"/>
    </source>
</evidence>
<dbReference type="Proteomes" id="UP000193920">
    <property type="component" value="Unassembled WGS sequence"/>
</dbReference>
<comment type="caution">
    <text evidence="3">The sequence shown here is derived from an EMBL/GenBank/DDBJ whole genome shotgun (WGS) entry which is preliminary data.</text>
</comment>
<reference evidence="3 4" key="1">
    <citation type="submission" date="2016-08" db="EMBL/GenBank/DDBJ databases">
        <title>A Parts List for Fungal Cellulosomes Revealed by Comparative Genomics.</title>
        <authorList>
            <consortium name="DOE Joint Genome Institute"/>
            <person name="Haitjema C.H."/>
            <person name="Gilmore S.P."/>
            <person name="Henske J.K."/>
            <person name="Solomon K.V."/>
            <person name="De Groot R."/>
            <person name="Kuo A."/>
            <person name="Mondo S.J."/>
            <person name="Salamov A.A."/>
            <person name="Labutti K."/>
            <person name="Zhao Z."/>
            <person name="Chiniquy J."/>
            <person name="Barry K."/>
            <person name="Brewer H.M."/>
            <person name="Purvine S.O."/>
            <person name="Wright A.T."/>
            <person name="Boxma B."/>
            <person name="Van Alen T."/>
            <person name="Hackstein J.H."/>
            <person name="Baker S.E."/>
            <person name="Grigoriev I.V."/>
            <person name="O'Malley M.A."/>
        </authorList>
    </citation>
    <scope>NUCLEOTIDE SEQUENCE [LARGE SCALE GENOMIC DNA]</scope>
    <source>
        <strain evidence="3 4">G1</strain>
    </source>
</reference>
<keyword evidence="2" id="KW-0472">Membrane</keyword>
<evidence type="ECO:0000256" key="1">
    <source>
        <dbReference type="SAM" id="MobiDB-lite"/>
    </source>
</evidence>
<sequence>MFFNRKKKSSNSNSWNYNGTVGNLNSNAYYYSSNVENNFFKNSKSKNKDGIYEQLRSPYYGNLKNNQKLTNSKKNSNKNINNKNPYEYDLSRKFEANNINSSQSFPYHTNHSKSLELNDTCFSCKMTSITTTLGISAYLFYQSYSIRNSKELLKEIGPKKVLFRSRFASCIGLAFTGAAIYQMIYD</sequence>
<protein>
    <recommendedName>
        <fullName evidence="5">DUF4536 domain-containing protein</fullName>
    </recommendedName>
</protein>
<accession>A0A1Y2EX02</accession>
<dbReference type="AlphaFoldDB" id="A0A1Y2EX02"/>
<feature type="region of interest" description="Disordered" evidence="1">
    <location>
        <begin position="63"/>
        <end position="82"/>
    </location>
</feature>
<feature type="transmembrane region" description="Helical" evidence="2">
    <location>
        <begin position="167"/>
        <end position="185"/>
    </location>
</feature>
<keyword evidence="4" id="KW-1185">Reference proteome</keyword>
<evidence type="ECO:0000313" key="4">
    <source>
        <dbReference type="Proteomes" id="UP000193920"/>
    </source>
</evidence>
<keyword evidence="2" id="KW-0812">Transmembrane</keyword>
<proteinExistence type="predicted"/>
<evidence type="ECO:0008006" key="5">
    <source>
        <dbReference type="Google" id="ProtNLM"/>
    </source>
</evidence>
<keyword evidence="2" id="KW-1133">Transmembrane helix</keyword>
<dbReference type="OrthoDB" id="10452332at2759"/>
<gene>
    <name evidence="3" type="ORF">LY90DRAFT_120308</name>
</gene>
<organism evidence="3 4">
    <name type="scientific">Neocallimastix californiae</name>
    <dbReference type="NCBI Taxonomy" id="1754190"/>
    <lineage>
        <taxon>Eukaryota</taxon>
        <taxon>Fungi</taxon>
        <taxon>Fungi incertae sedis</taxon>
        <taxon>Chytridiomycota</taxon>
        <taxon>Chytridiomycota incertae sedis</taxon>
        <taxon>Neocallimastigomycetes</taxon>
        <taxon>Neocallimastigales</taxon>
        <taxon>Neocallimastigaceae</taxon>
        <taxon>Neocallimastix</taxon>
    </lineage>
</organism>